<organism evidence="3 4">
    <name type="scientific">Nitrospira defluvii</name>
    <dbReference type="NCBI Taxonomy" id="330214"/>
    <lineage>
        <taxon>Bacteria</taxon>
        <taxon>Pseudomonadati</taxon>
        <taxon>Nitrospirota</taxon>
        <taxon>Nitrospiria</taxon>
        <taxon>Nitrospirales</taxon>
        <taxon>Nitrospiraceae</taxon>
        <taxon>Nitrospira</taxon>
    </lineage>
</organism>
<feature type="domain" description="DUF4325" evidence="2">
    <location>
        <begin position="278"/>
        <end position="332"/>
    </location>
</feature>
<gene>
    <name evidence="3" type="ORF">NSPZN2_11167</name>
</gene>
<dbReference type="InterPro" id="IPR036388">
    <property type="entry name" value="WH-like_DNA-bd_sf"/>
</dbReference>
<dbReference type="CDD" id="cd00090">
    <property type="entry name" value="HTH_ARSR"/>
    <property type="match status" value="1"/>
</dbReference>
<dbReference type="Gene3D" id="1.10.10.10">
    <property type="entry name" value="Winged helix-like DNA-binding domain superfamily/Winged helix DNA-binding domain"/>
    <property type="match status" value="1"/>
</dbReference>
<evidence type="ECO:0000313" key="3">
    <source>
        <dbReference type="EMBL" id="CAE6709997.1"/>
    </source>
</evidence>
<dbReference type="Proteomes" id="UP000675880">
    <property type="component" value="Unassembled WGS sequence"/>
</dbReference>
<evidence type="ECO:0000313" key="4">
    <source>
        <dbReference type="Proteomes" id="UP000675880"/>
    </source>
</evidence>
<reference evidence="3 4" key="1">
    <citation type="submission" date="2021-02" db="EMBL/GenBank/DDBJ databases">
        <authorList>
            <person name="Han P."/>
        </authorList>
    </citation>
    <scope>NUCLEOTIDE SEQUENCE [LARGE SCALE GENOMIC DNA]</scope>
    <source>
        <strain evidence="3">Candidatus Nitrospira sp. ZN2</strain>
    </source>
</reference>
<keyword evidence="4" id="KW-1185">Reference proteome</keyword>
<comment type="caution">
    <text evidence="3">The sequence shown here is derived from an EMBL/GenBank/DDBJ whole genome shotgun (WGS) entry which is preliminary data.</text>
</comment>
<evidence type="ECO:0000259" key="1">
    <source>
        <dbReference type="Pfam" id="PF13581"/>
    </source>
</evidence>
<accession>A0ABM8QQL2</accession>
<dbReference type="SUPFAM" id="SSF46785">
    <property type="entry name" value="Winged helix' DNA-binding domain"/>
    <property type="match status" value="1"/>
</dbReference>
<dbReference type="InterPro" id="IPR025474">
    <property type="entry name" value="DUF4325"/>
</dbReference>
<dbReference type="Pfam" id="PF13581">
    <property type="entry name" value="HATPase_c_2"/>
    <property type="match status" value="1"/>
</dbReference>
<dbReference type="InterPro" id="IPR036890">
    <property type="entry name" value="HATPase_C_sf"/>
</dbReference>
<name>A0ABM8QQL2_9BACT</name>
<sequence>MCHRRYVGPKQKVLAFLARRDSATGGELREHLGLSRQALSLHLRSLLETHQIVRSGTTRSARYSLAGKAEKPATIARLLPIRDCDEDRVWNQLAVQLNLERVLRPNVLAIVRYAFTEMLNNAIDHSQAERCSIRFTVTPSFVSFDIRDAGIGLFHSIATKHGLPDEETALVELLKGKTTTMPEAHAGEGIFFTSRIGDAFTVRSHRIQMEWKRAKHDVFVSQQRHLAGTAVHFTVHRSARHKLEEVFGEFAPAEYDFQFQKTRVFVKLLRHDYVSRSEAKRLLANLEKFREISLDFRDVRSVGQGFADEVFRVFANRHPGIMIHPEHASPAVLAMIKHVRPVTPSTTPSQ</sequence>
<dbReference type="InterPro" id="IPR003594">
    <property type="entry name" value="HATPase_dom"/>
</dbReference>
<evidence type="ECO:0000259" key="2">
    <source>
        <dbReference type="Pfam" id="PF14213"/>
    </source>
</evidence>
<feature type="domain" description="Histidine kinase/HSP90-like ATPase" evidence="1">
    <location>
        <begin position="103"/>
        <end position="204"/>
    </location>
</feature>
<dbReference type="InterPro" id="IPR036390">
    <property type="entry name" value="WH_DNA-bd_sf"/>
</dbReference>
<dbReference type="EMBL" id="CAJNBJ010000001">
    <property type="protein sequence ID" value="CAE6709997.1"/>
    <property type="molecule type" value="Genomic_DNA"/>
</dbReference>
<dbReference type="Pfam" id="PF14213">
    <property type="entry name" value="DUF4325"/>
    <property type="match status" value="1"/>
</dbReference>
<protein>
    <recommendedName>
        <fullName evidence="5">DUF4325 domain-containing protein</fullName>
    </recommendedName>
</protein>
<dbReference type="SUPFAM" id="SSF55874">
    <property type="entry name" value="ATPase domain of HSP90 chaperone/DNA topoisomerase II/histidine kinase"/>
    <property type="match status" value="1"/>
</dbReference>
<dbReference type="Gene3D" id="3.30.565.10">
    <property type="entry name" value="Histidine kinase-like ATPase, C-terminal domain"/>
    <property type="match status" value="1"/>
</dbReference>
<dbReference type="InterPro" id="IPR011991">
    <property type="entry name" value="ArsR-like_HTH"/>
</dbReference>
<evidence type="ECO:0008006" key="5">
    <source>
        <dbReference type="Google" id="ProtNLM"/>
    </source>
</evidence>
<proteinExistence type="predicted"/>